<gene>
    <name evidence="1" type="ORF">BDP27DRAFT_1234902</name>
</gene>
<protein>
    <recommendedName>
        <fullName evidence="3">F-box domain-containing protein</fullName>
    </recommendedName>
</protein>
<dbReference type="Gene3D" id="1.20.1280.50">
    <property type="match status" value="1"/>
</dbReference>
<organism evidence="1 2">
    <name type="scientific">Rhodocollybia butyracea</name>
    <dbReference type="NCBI Taxonomy" id="206335"/>
    <lineage>
        <taxon>Eukaryota</taxon>
        <taxon>Fungi</taxon>
        <taxon>Dikarya</taxon>
        <taxon>Basidiomycota</taxon>
        <taxon>Agaricomycotina</taxon>
        <taxon>Agaricomycetes</taxon>
        <taxon>Agaricomycetidae</taxon>
        <taxon>Agaricales</taxon>
        <taxon>Marasmiineae</taxon>
        <taxon>Omphalotaceae</taxon>
        <taxon>Rhodocollybia</taxon>
    </lineage>
</organism>
<evidence type="ECO:0000313" key="1">
    <source>
        <dbReference type="EMBL" id="KAF9061625.1"/>
    </source>
</evidence>
<reference evidence="1" key="1">
    <citation type="submission" date="2020-11" db="EMBL/GenBank/DDBJ databases">
        <authorList>
            <consortium name="DOE Joint Genome Institute"/>
            <person name="Ahrendt S."/>
            <person name="Riley R."/>
            <person name="Andreopoulos W."/>
            <person name="Labutti K."/>
            <person name="Pangilinan J."/>
            <person name="Ruiz-Duenas F.J."/>
            <person name="Barrasa J.M."/>
            <person name="Sanchez-Garcia M."/>
            <person name="Camarero S."/>
            <person name="Miyauchi S."/>
            <person name="Serrano A."/>
            <person name="Linde D."/>
            <person name="Babiker R."/>
            <person name="Drula E."/>
            <person name="Ayuso-Fernandez I."/>
            <person name="Pacheco R."/>
            <person name="Padilla G."/>
            <person name="Ferreira P."/>
            <person name="Barriuso J."/>
            <person name="Kellner H."/>
            <person name="Castanera R."/>
            <person name="Alfaro M."/>
            <person name="Ramirez L."/>
            <person name="Pisabarro A.G."/>
            <person name="Kuo A."/>
            <person name="Tritt A."/>
            <person name="Lipzen A."/>
            <person name="He G."/>
            <person name="Yan M."/>
            <person name="Ng V."/>
            <person name="Cullen D."/>
            <person name="Martin F."/>
            <person name="Rosso M.-N."/>
            <person name="Henrissat B."/>
            <person name="Hibbett D."/>
            <person name="Martinez A.T."/>
            <person name="Grigoriev I.V."/>
        </authorList>
    </citation>
    <scope>NUCLEOTIDE SEQUENCE</scope>
    <source>
        <strain evidence="1">AH 40177</strain>
    </source>
</reference>
<name>A0A9P5PGE3_9AGAR</name>
<dbReference type="SUPFAM" id="SSF81383">
    <property type="entry name" value="F-box domain"/>
    <property type="match status" value="1"/>
</dbReference>
<dbReference type="EMBL" id="JADNRY010000195">
    <property type="protein sequence ID" value="KAF9061625.1"/>
    <property type="molecule type" value="Genomic_DNA"/>
</dbReference>
<evidence type="ECO:0000313" key="2">
    <source>
        <dbReference type="Proteomes" id="UP000772434"/>
    </source>
</evidence>
<dbReference type="AlphaFoldDB" id="A0A9P5PGE3"/>
<comment type="caution">
    <text evidence="1">The sequence shown here is derived from an EMBL/GenBank/DDBJ whole genome shotgun (WGS) entry which is preliminary data.</text>
</comment>
<evidence type="ECO:0008006" key="3">
    <source>
        <dbReference type="Google" id="ProtNLM"/>
    </source>
</evidence>
<feature type="non-terminal residue" evidence="1">
    <location>
        <position position="1"/>
    </location>
</feature>
<dbReference type="InterPro" id="IPR036047">
    <property type="entry name" value="F-box-like_dom_sf"/>
</dbReference>
<keyword evidence="2" id="KW-1185">Reference proteome</keyword>
<sequence length="259" mass="29155">LKTQRAALLSLLSPIRKLPNETLSRIFKHVCEENLLQCNPWLEEEDNPPTDITSPVITHLPAMAVGSVCSRWRALALSSPSLWENLAVETHTAGWGDGENFKGFTDAVKLYLQRSGDLPLRLALTIYGFFISKAVPGLEHLTQHAYGWKTFKFRGIETLFNYRMSERHFPSLVDLDICRHSALYLSCFYDCPKLVSLSLSGHVRPRPETDLMDPVSIVYHSQISLKLKITSSLPLSEKSRVGLYELCRSGRGRHTGAMA</sequence>
<proteinExistence type="predicted"/>
<dbReference type="OrthoDB" id="3365698at2759"/>
<dbReference type="Proteomes" id="UP000772434">
    <property type="component" value="Unassembled WGS sequence"/>
</dbReference>
<accession>A0A9P5PGE3</accession>